<dbReference type="InterPro" id="IPR032710">
    <property type="entry name" value="NTF2-like_dom_sf"/>
</dbReference>
<dbReference type="SUPFAM" id="SSF54427">
    <property type="entry name" value="NTF2-like"/>
    <property type="match status" value="1"/>
</dbReference>
<dbReference type="AlphaFoldDB" id="A0A0B5I5P9"/>
<evidence type="ECO:0000313" key="2">
    <source>
        <dbReference type="EMBL" id="AJF69425.1"/>
    </source>
</evidence>
<accession>A0A0B5I5P9</accession>
<sequence>MAIRELIDAYAHCADRRDAKGQMALFTEDTRFLVYMDATAAEPTQDLHGREALAPVFEHLNTYRATTHFNGQSTLSLAGDRATGESYCLAHHISSGDDAQRTIMIASIRYLDEFVKQDDAWYFAERRLMVDWTETRPSTP</sequence>
<name>A0A0B5I5P9_9ACTN</name>
<keyword evidence="3" id="KW-1185">Reference proteome</keyword>
<dbReference type="Gene3D" id="3.10.450.50">
    <property type="match status" value="1"/>
</dbReference>
<dbReference type="Proteomes" id="UP000031774">
    <property type="component" value="Chromosome"/>
</dbReference>
<dbReference type="InterPro" id="IPR037401">
    <property type="entry name" value="SnoaL-like"/>
</dbReference>
<evidence type="ECO:0000313" key="3">
    <source>
        <dbReference type="Proteomes" id="UP000031774"/>
    </source>
</evidence>
<proteinExistence type="predicted"/>
<organism evidence="2 3">
    <name type="scientific">Streptomyces vietnamensis</name>
    <dbReference type="NCBI Taxonomy" id="362257"/>
    <lineage>
        <taxon>Bacteria</taxon>
        <taxon>Bacillati</taxon>
        <taxon>Actinomycetota</taxon>
        <taxon>Actinomycetes</taxon>
        <taxon>Kitasatosporales</taxon>
        <taxon>Streptomycetaceae</taxon>
        <taxon>Streptomyces</taxon>
    </lineage>
</organism>
<dbReference type="HOGENOM" id="CLU_106738_3_1_11"/>
<feature type="domain" description="SnoaL-like" evidence="1">
    <location>
        <begin position="2"/>
        <end position="127"/>
    </location>
</feature>
<dbReference type="KEGG" id="svt:SVTN_00790"/>
<evidence type="ECO:0000259" key="1">
    <source>
        <dbReference type="Pfam" id="PF13577"/>
    </source>
</evidence>
<gene>
    <name evidence="2" type="ORF">SVTN_00790</name>
</gene>
<dbReference type="STRING" id="362257.SVTN_00790"/>
<protein>
    <recommendedName>
        <fullName evidence="1">SnoaL-like domain-containing protein</fullName>
    </recommendedName>
</protein>
<dbReference type="Pfam" id="PF13577">
    <property type="entry name" value="SnoaL_4"/>
    <property type="match status" value="1"/>
</dbReference>
<dbReference type="EMBL" id="CP010407">
    <property type="protein sequence ID" value="AJF69425.1"/>
    <property type="molecule type" value="Genomic_DNA"/>
</dbReference>
<reference evidence="2 3" key="1">
    <citation type="submission" date="2014-12" db="EMBL/GenBank/DDBJ databases">
        <title>Complete genome sequence of Streptomyces vietnamensis strain GIMV4.0001, a genetic manipulable producer of the benzoisochromanequinone antibiotic granaticin.</title>
        <authorList>
            <person name="Deng M.R."/>
            <person name="Guo J."/>
            <person name="Ma L.Y."/>
            <person name="Feng G.D."/>
            <person name="Mo C.Y."/>
            <person name="Zhu H.H."/>
        </authorList>
    </citation>
    <scope>NUCLEOTIDE SEQUENCE [LARGE SCALE GENOMIC DNA]</scope>
    <source>
        <strain evidence="3">GIMV4.0001</strain>
    </source>
</reference>
<dbReference type="CDD" id="cd00531">
    <property type="entry name" value="NTF2_like"/>
    <property type="match status" value="1"/>
</dbReference>